<organism evidence="1 2">
    <name type="scientific">Fusarium fujikuroi</name>
    <name type="common">Bakanae and foot rot disease fungus</name>
    <name type="synonym">Gibberella fujikuroi</name>
    <dbReference type="NCBI Taxonomy" id="5127"/>
    <lineage>
        <taxon>Eukaryota</taxon>
        <taxon>Fungi</taxon>
        <taxon>Dikarya</taxon>
        <taxon>Ascomycota</taxon>
        <taxon>Pezizomycotina</taxon>
        <taxon>Sordariomycetes</taxon>
        <taxon>Hypocreomycetidae</taxon>
        <taxon>Hypocreales</taxon>
        <taxon>Nectriaceae</taxon>
        <taxon>Fusarium</taxon>
        <taxon>Fusarium fujikuroi species complex</taxon>
    </lineage>
</organism>
<dbReference type="EMBL" id="CABFJX010000168">
    <property type="protein sequence ID" value="VTT66370.1"/>
    <property type="molecule type" value="Genomic_DNA"/>
</dbReference>
<dbReference type="Proteomes" id="UP000760494">
    <property type="component" value="Unassembled WGS sequence"/>
</dbReference>
<proteinExistence type="predicted"/>
<sequence length="86" mass="9885">MPSTSEELHDQLDFAKAAQAYDKLPPRPFLPLELLVEFHKIIQVGDMLRTFASRKATNNIDQRQQHTTVKRVPRAKLLSAVLVIYE</sequence>
<comment type="caution">
    <text evidence="1">The sequence shown here is derived from an EMBL/GenBank/DDBJ whole genome shotgun (WGS) entry which is preliminary data.</text>
</comment>
<evidence type="ECO:0000313" key="1">
    <source>
        <dbReference type="EMBL" id="VTT66370.1"/>
    </source>
</evidence>
<reference evidence="1" key="1">
    <citation type="submission" date="2019-05" db="EMBL/GenBank/DDBJ databases">
        <authorList>
            <person name="Piombo E."/>
        </authorList>
    </citation>
    <scope>NUCLEOTIDE SEQUENCE</scope>
    <source>
        <strain evidence="1">C2S</strain>
    </source>
</reference>
<name>A0A0I9YFZ8_FUSFU</name>
<dbReference type="AlphaFoldDB" id="A0A0I9YFZ8"/>
<gene>
    <name evidence="1" type="ORF">C2S_6401</name>
</gene>
<accession>A0A0I9YFZ8</accession>
<evidence type="ECO:0000313" key="2">
    <source>
        <dbReference type="Proteomes" id="UP000760494"/>
    </source>
</evidence>
<protein>
    <submittedName>
        <fullName evidence="1">Uncharacterized protein</fullName>
    </submittedName>
</protein>